<dbReference type="CDD" id="cd00693">
    <property type="entry name" value="secretory_peroxidase"/>
    <property type="match status" value="1"/>
</dbReference>
<name>A0ABP0Z8B3_9ROSI</name>
<comment type="cofactor">
    <cofactor evidence="10">
        <name>Ca(2+)</name>
        <dbReference type="ChEBI" id="CHEBI:29108"/>
    </cofactor>
    <text evidence="10">Binds 2 calcium ions per subunit.</text>
</comment>
<evidence type="ECO:0000256" key="1">
    <source>
        <dbReference type="ARBA" id="ARBA00000189"/>
    </source>
</evidence>
<keyword evidence="6 10" id="KW-0479">Metal-binding</keyword>
<evidence type="ECO:0000313" key="12">
    <source>
        <dbReference type="EMBL" id="CAK9329028.1"/>
    </source>
</evidence>
<dbReference type="InterPro" id="IPR000823">
    <property type="entry name" value="Peroxidase_pln"/>
</dbReference>
<comment type="similarity">
    <text evidence="10">Belongs to the peroxidase family. Classical plant (class III) peroxidase subfamily.</text>
</comment>
<keyword evidence="4 10" id="KW-0575">Peroxidase</keyword>
<reference evidence="12 13" key="1">
    <citation type="submission" date="2024-03" db="EMBL/GenBank/DDBJ databases">
        <authorList>
            <person name="Gkanogiannis A."/>
            <person name="Becerra Lopez-Lavalle L."/>
        </authorList>
    </citation>
    <scope>NUCLEOTIDE SEQUENCE [LARGE SCALE GENOMIC DNA]</scope>
</reference>
<evidence type="ECO:0000313" key="13">
    <source>
        <dbReference type="Proteomes" id="UP001642487"/>
    </source>
</evidence>
<dbReference type="Gene3D" id="1.10.520.10">
    <property type="match status" value="1"/>
</dbReference>
<keyword evidence="10" id="KW-0732">Signal</keyword>
<keyword evidence="10" id="KW-0106">Calcium</keyword>
<feature type="signal peptide" evidence="10">
    <location>
        <begin position="1"/>
        <end position="27"/>
    </location>
</feature>
<dbReference type="PROSITE" id="PS00435">
    <property type="entry name" value="PEROXIDASE_1"/>
    <property type="match status" value="1"/>
</dbReference>
<gene>
    <name evidence="12" type="ORF">CITCOLO1_LOCUS21463</name>
</gene>
<dbReference type="InterPro" id="IPR033905">
    <property type="entry name" value="Secretory_peroxidase"/>
</dbReference>
<dbReference type="PRINTS" id="PR00458">
    <property type="entry name" value="PEROXIDASE"/>
</dbReference>
<feature type="chain" id="PRO_5045009206" description="Peroxidase" evidence="10">
    <location>
        <begin position="28"/>
        <end position="329"/>
    </location>
</feature>
<evidence type="ECO:0000256" key="4">
    <source>
        <dbReference type="ARBA" id="ARBA00022559"/>
    </source>
</evidence>
<evidence type="ECO:0000256" key="5">
    <source>
        <dbReference type="ARBA" id="ARBA00022617"/>
    </source>
</evidence>
<comment type="subcellular location">
    <subcellularLocation>
        <location evidence="10">Secreted</location>
    </subcellularLocation>
</comment>
<dbReference type="PANTHER" id="PTHR31235">
    <property type="entry name" value="PEROXIDASE 25-RELATED"/>
    <property type="match status" value="1"/>
</dbReference>
<dbReference type="Proteomes" id="UP001642487">
    <property type="component" value="Chromosome 9"/>
</dbReference>
<dbReference type="EMBL" id="OZ021743">
    <property type="protein sequence ID" value="CAK9329028.1"/>
    <property type="molecule type" value="Genomic_DNA"/>
</dbReference>
<keyword evidence="10" id="KW-0376">Hydrogen peroxide</keyword>
<dbReference type="PROSITE" id="PS50873">
    <property type="entry name" value="PEROXIDASE_4"/>
    <property type="match status" value="1"/>
</dbReference>
<keyword evidence="13" id="KW-1185">Reference proteome</keyword>
<dbReference type="SUPFAM" id="SSF48113">
    <property type="entry name" value="Heme-dependent peroxidases"/>
    <property type="match status" value="1"/>
</dbReference>
<dbReference type="Pfam" id="PF00141">
    <property type="entry name" value="peroxidase"/>
    <property type="match status" value="1"/>
</dbReference>
<keyword evidence="8 10" id="KW-0408">Iron</keyword>
<comment type="catalytic activity">
    <reaction evidence="1 10">
        <text>2 a phenolic donor + H2O2 = 2 a phenolic radical donor + 2 H2O</text>
        <dbReference type="Rhea" id="RHEA:56136"/>
        <dbReference type="ChEBI" id="CHEBI:15377"/>
        <dbReference type="ChEBI" id="CHEBI:16240"/>
        <dbReference type="ChEBI" id="CHEBI:139520"/>
        <dbReference type="ChEBI" id="CHEBI:139521"/>
        <dbReference type="EC" id="1.11.1.7"/>
    </reaction>
</comment>
<evidence type="ECO:0000256" key="6">
    <source>
        <dbReference type="ARBA" id="ARBA00022723"/>
    </source>
</evidence>
<dbReference type="Gene3D" id="1.10.420.10">
    <property type="entry name" value="Peroxidase, domain 2"/>
    <property type="match status" value="1"/>
</dbReference>
<dbReference type="InterPro" id="IPR002016">
    <property type="entry name" value="Haem_peroxidase"/>
</dbReference>
<dbReference type="PRINTS" id="PR00461">
    <property type="entry name" value="PLPEROXIDASE"/>
</dbReference>
<accession>A0ABP0Z8B3</accession>
<feature type="domain" description="Plant heme peroxidase family profile" evidence="11">
    <location>
        <begin position="28"/>
        <end position="329"/>
    </location>
</feature>
<evidence type="ECO:0000259" key="11">
    <source>
        <dbReference type="PROSITE" id="PS50873"/>
    </source>
</evidence>
<sequence length="329" mass="35997">MRASNHGFPLFSVLVFITLLALQVVNGDLINNFYMKSCPQAERIVQDVTFRLVRSNPSLSAQLLRLHYHDCFVRGCDGSILLDTVGTNQSEKDARPNLSLLGFDAIDQIKSEVEKACSGVVSCADILALAARDAVSFPSKNRPLWPVLTGRRDGTVSRSSEVTGNMPSPFSDFATLKQIFEKKGLTVSDMVILSGAHTIGVAHCGAFSRRLYNFTGKGDADPSLDPKYADFLRTKCPNPADSSITVEMDPKSSRSFDSDYFKILTQKKGLFQSDAALLTDASSSQTVKQLQNPKAFFSSFANSMVKMGAIEVLTGPNNGEIRQQCRFVN</sequence>
<evidence type="ECO:0000256" key="9">
    <source>
        <dbReference type="ARBA" id="ARBA00023157"/>
    </source>
</evidence>
<keyword evidence="10" id="KW-0964">Secreted</keyword>
<dbReference type="EC" id="1.11.1.7" evidence="3 10"/>
<comment type="similarity">
    <text evidence="2">Belongs to the peroxidase family. Ascorbate peroxidase subfamily.</text>
</comment>
<comment type="cofactor">
    <cofactor evidence="10">
        <name>heme b</name>
        <dbReference type="ChEBI" id="CHEBI:60344"/>
    </cofactor>
    <text evidence="10">Binds 1 heme b (iron(II)-protoporphyrin IX) group per subunit.</text>
</comment>
<keyword evidence="9" id="KW-1015">Disulfide bond</keyword>
<keyword evidence="5 10" id="KW-0349">Heme</keyword>
<evidence type="ECO:0000256" key="8">
    <source>
        <dbReference type="ARBA" id="ARBA00023004"/>
    </source>
</evidence>
<keyword evidence="7 10" id="KW-0560">Oxidoreductase</keyword>
<evidence type="ECO:0000256" key="3">
    <source>
        <dbReference type="ARBA" id="ARBA00012313"/>
    </source>
</evidence>
<dbReference type="InterPro" id="IPR019793">
    <property type="entry name" value="Peroxidases_heam-ligand_BS"/>
</dbReference>
<evidence type="ECO:0000256" key="2">
    <source>
        <dbReference type="ARBA" id="ARBA00006873"/>
    </source>
</evidence>
<dbReference type="InterPro" id="IPR010255">
    <property type="entry name" value="Haem_peroxidase_sf"/>
</dbReference>
<comment type="function">
    <text evidence="10">Removal of H(2)O(2), oxidation of toxic reductants, biosynthesis and degradation of lignin, suberization, auxin catabolism, response to environmental stresses such as wounding, pathogen attack and oxidative stress.</text>
</comment>
<evidence type="ECO:0000256" key="10">
    <source>
        <dbReference type="RuleBase" id="RU362060"/>
    </source>
</evidence>
<evidence type="ECO:0000256" key="7">
    <source>
        <dbReference type="ARBA" id="ARBA00023002"/>
    </source>
</evidence>
<organism evidence="12 13">
    <name type="scientific">Citrullus colocynthis</name>
    <name type="common">colocynth</name>
    <dbReference type="NCBI Taxonomy" id="252529"/>
    <lineage>
        <taxon>Eukaryota</taxon>
        <taxon>Viridiplantae</taxon>
        <taxon>Streptophyta</taxon>
        <taxon>Embryophyta</taxon>
        <taxon>Tracheophyta</taxon>
        <taxon>Spermatophyta</taxon>
        <taxon>Magnoliopsida</taxon>
        <taxon>eudicotyledons</taxon>
        <taxon>Gunneridae</taxon>
        <taxon>Pentapetalae</taxon>
        <taxon>rosids</taxon>
        <taxon>fabids</taxon>
        <taxon>Cucurbitales</taxon>
        <taxon>Cucurbitaceae</taxon>
        <taxon>Benincaseae</taxon>
        <taxon>Citrullus</taxon>
    </lineage>
</organism>
<proteinExistence type="inferred from homology"/>
<protein>
    <recommendedName>
        <fullName evidence="3 10">Peroxidase</fullName>
        <ecNumber evidence="3 10">1.11.1.7</ecNumber>
    </recommendedName>
</protein>